<evidence type="ECO:0008006" key="4">
    <source>
        <dbReference type="Google" id="ProtNLM"/>
    </source>
</evidence>
<sequence>MLRFSCFLLLLSLSGVFALLPPDEYWQVTPALNYSDALYAGWEQIPFEKEVLVYNGSAIGRTYAHHPALLAVGETVYIVHSSAVIDEDSMGMELWGAVSHDGGYTWTPSASILPAALLPNQTNVANFSYWCNEAIWQRAIGGLTLLELDAEVWAVAETTNFFCWGTIGSGTRGAGRIARRLASNGSTVGDPCWLDQTEYAYITLYNETVYGTEYGMKICEQAPALNAILDEPASVPPYSAWLYNNPLYAENSTTSLQENTHAVWIDTGNGTGYWQRHWRDITATNNSEKVWTEITYNVEGSDWYPVVLEQYGNKIFETNIPDAKTKQFLGALTGGTDRYLISNPRYNSELIRQPLTIAMSRGSDLSYTSVGVLRTNASSNIVPDTRDYKNQGFSYPVAVQVGTTLVTAYSENKENIWVSVVDVASLPGANWRRLSVEER</sequence>
<evidence type="ECO:0000313" key="2">
    <source>
        <dbReference type="EMBL" id="RDW82557.1"/>
    </source>
</evidence>
<name>A0A3D8S888_9HELO</name>
<dbReference type="EMBL" id="PDLM01000003">
    <property type="protein sequence ID" value="RDW82557.1"/>
    <property type="molecule type" value="Genomic_DNA"/>
</dbReference>
<feature type="chain" id="PRO_5017802287" description="Sialidase domain-containing protein" evidence="1">
    <location>
        <begin position="19"/>
        <end position="439"/>
    </location>
</feature>
<keyword evidence="1" id="KW-0732">Signal</keyword>
<feature type="signal peptide" evidence="1">
    <location>
        <begin position="1"/>
        <end position="18"/>
    </location>
</feature>
<organism evidence="2 3">
    <name type="scientific">Coleophoma cylindrospora</name>
    <dbReference type="NCBI Taxonomy" id="1849047"/>
    <lineage>
        <taxon>Eukaryota</taxon>
        <taxon>Fungi</taxon>
        <taxon>Dikarya</taxon>
        <taxon>Ascomycota</taxon>
        <taxon>Pezizomycotina</taxon>
        <taxon>Leotiomycetes</taxon>
        <taxon>Helotiales</taxon>
        <taxon>Dermateaceae</taxon>
        <taxon>Coleophoma</taxon>
    </lineage>
</organism>
<dbReference type="STRING" id="1849047.A0A3D8S888"/>
<protein>
    <recommendedName>
        <fullName evidence="4">Sialidase domain-containing protein</fullName>
    </recommendedName>
</protein>
<reference evidence="2 3" key="1">
    <citation type="journal article" date="2018" name="IMA Fungus">
        <title>IMA Genome-F 9: Draft genome sequence of Annulohypoxylon stygium, Aspergillus mulundensis, Berkeleyomyces basicola (syn. Thielaviopsis basicola), Ceratocystis smalleyi, two Cercospora beticola strains, Coleophoma cylindrospora, Fusarium fracticaudum, Phialophora cf. hyalina, and Morchella septimelata.</title>
        <authorList>
            <person name="Wingfield B.D."/>
            <person name="Bills G.F."/>
            <person name="Dong Y."/>
            <person name="Huang W."/>
            <person name="Nel W.J."/>
            <person name="Swalarsk-Parry B.S."/>
            <person name="Vaghefi N."/>
            <person name="Wilken P.M."/>
            <person name="An Z."/>
            <person name="de Beer Z.W."/>
            <person name="De Vos L."/>
            <person name="Chen L."/>
            <person name="Duong T.A."/>
            <person name="Gao Y."/>
            <person name="Hammerbacher A."/>
            <person name="Kikkert J.R."/>
            <person name="Li Y."/>
            <person name="Li H."/>
            <person name="Li K."/>
            <person name="Li Q."/>
            <person name="Liu X."/>
            <person name="Ma X."/>
            <person name="Naidoo K."/>
            <person name="Pethybridge S.J."/>
            <person name="Sun J."/>
            <person name="Steenkamp E.T."/>
            <person name="van der Nest M.A."/>
            <person name="van Wyk S."/>
            <person name="Wingfield M.J."/>
            <person name="Xiong C."/>
            <person name="Yue Q."/>
            <person name="Zhang X."/>
        </authorList>
    </citation>
    <scope>NUCLEOTIDE SEQUENCE [LARGE SCALE GENOMIC DNA]</scope>
    <source>
        <strain evidence="2 3">BP6252</strain>
    </source>
</reference>
<accession>A0A3D8S888</accession>
<dbReference type="AlphaFoldDB" id="A0A3D8S888"/>
<evidence type="ECO:0000256" key="1">
    <source>
        <dbReference type="SAM" id="SignalP"/>
    </source>
</evidence>
<gene>
    <name evidence="2" type="ORF">BP6252_03669</name>
</gene>
<comment type="caution">
    <text evidence="2">The sequence shown here is derived from an EMBL/GenBank/DDBJ whole genome shotgun (WGS) entry which is preliminary data.</text>
</comment>
<evidence type="ECO:0000313" key="3">
    <source>
        <dbReference type="Proteomes" id="UP000256645"/>
    </source>
</evidence>
<dbReference type="OrthoDB" id="3701586at2759"/>
<dbReference type="Proteomes" id="UP000256645">
    <property type="component" value="Unassembled WGS sequence"/>
</dbReference>
<proteinExistence type="predicted"/>
<keyword evidence="3" id="KW-1185">Reference proteome</keyword>